<keyword evidence="1" id="KW-1133">Transmembrane helix</keyword>
<evidence type="ECO:0000313" key="2">
    <source>
        <dbReference type="EMBL" id="CAA9270960.1"/>
    </source>
</evidence>
<dbReference type="InterPro" id="IPR025324">
    <property type="entry name" value="DUF4230"/>
</dbReference>
<protein>
    <recommendedName>
        <fullName evidence="3">DUF4230 domain-containing protein</fullName>
    </recommendedName>
</protein>
<reference evidence="2" key="1">
    <citation type="submission" date="2020-02" db="EMBL/GenBank/DDBJ databases">
        <authorList>
            <person name="Meier V. D."/>
        </authorList>
    </citation>
    <scope>NUCLEOTIDE SEQUENCE</scope>
    <source>
        <strain evidence="2">AVDCRST_MAG92</strain>
    </source>
</reference>
<feature type="transmembrane region" description="Helical" evidence="1">
    <location>
        <begin position="27"/>
        <end position="47"/>
    </location>
</feature>
<name>A0A6J4J8M4_9CYAN</name>
<keyword evidence="1" id="KW-0472">Membrane</keyword>
<accession>A0A6J4J8M4</accession>
<organism evidence="2">
    <name type="scientific">uncultured Coleofasciculus sp</name>
    <dbReference type="NCBI Taxonomy" id="1267456"/>
    <lineage>
        <taxon>Bacteria</taxon>
        <taxon>Bacillati</taxon>
        <taxon>Cyanobacteriota</taxon>
        <taxon>Cyanophyceae</taxon>
        <taxon>Coleofasciculales</taxon>
        <taxon>Coleofasciculaceae</taxon>
        <taxon>Coleofasciculus</taxon>
        <taxon>environmental samples</taxon>
    </lineage>
</organism>
<dbReference type="Pfam" id="PF14014">
    <property type="entry name" value="DUF4230"/>
    <property type="match status" value="1"/>
</dbReference>
<gene>
    <name evidence="2" type="ORF">AVDCRST_MAG92-2960</name>
</gene>
<dbReference type="EMBL" id="CADCTM010000476">
    <property type="protein sequence ID" value="CAA9270960.1"/>
    <property type="molecule type" value="Genomic_DNA"/>
</dbReference>
<sequence length="241" mass="26167">MRDQFQKPQISKIASGLLRTPGLFRNLMLMATGGTVLFGLVLGVGVLRSGSRFFEGLGAMFSLSQPKPEVDVRTLVVRQVRGASELTTSVFTMESVVPTRQEQKLGNYTIGATTLLYIAYGEVRAGVDLKDLSPADVQVKDNTIQLRLPPPRILDSKIDVNKSSVYDYNRGFLGLGPDVAPQLQTLAQRETLKKIQKAACDQGILKQANDRAELVVEKLLSTAGYKAVVVKTQAPVSGSCL</sequence>
<keyword evidence="1" id="KW-0812">Transmembrane</keyword>
<dbReference type="AlphaFoldDB" id="A0A6J4J8M4"/>
<evidence type="ECO:0008006" key="3">
    <source>
        <dbReference type="Google" id="ProtNLM"/>
    </source>
</evidence>
<evidence type="ECO:0000256" key="1">
    <source>
        <dbReference type="SAM" id="Phobius"/>
    </source>
</evidence>
<proteinExistence type="predicted"/>